<name>A0A6A6RJ11_9PLEO</name>
<dbReference type="AlphaFoldDB" id="A0A6A6RJ11"/>
<proteinExistence type="predicted"/>
<evidence type="ECO:0000313" key="2">
    <source>
        <dbReference type="Proteomes" id="UP000799753"/>
    </source>
</evidence>
<organism evidence="1 2">
    <name type="scientific">Massarina eburnea CBS 473.64</name>
    <dbReference type="NCBI Taxonomy" id="1395130"/>
    <lineage>
        <taxon>Eukaryota</taxon>
        <taxon>Fungi</taxon>
        <taxon>Dikarya</taxon>
        <taxon>Ascomycota</taxon>
        <taxon>Pezizomycotina</taxon>
        <taxon>Dothideomycetes</taxon>
        <taxon>Pleosporomycetidae</taxon>
        <taxon>Pleosporales</taxon>
        <taxon>Massarineae</taxon>
        <taxon>Massarinaceae</taxon>
        <taxon>Massarina</taxon>
    </lineage>
</organism>
<accession>A0A6A6RJ11</accession>
<protein>
    <submittedName>
        <fullName evidence="1">Uncharacterized protein</fullName>
    </submittedName>
</protein>
<dbReference type="Proteomes" id="UP000799753">
    <property type="component" value="Unassembled WGS sequence"/>
</dbReference>
<keyword evidence="2" id="KW-1185">Reference proteome</keyword>
<sequence length="178" mass="19567">MIFRETNNEPGRDQSECGLAAGIRSVARHTIRHFERKPDPATAVLPERSCVLGGSAQQRRVRIIITITASTPSDVTCPASTYMACPLDTVLFLPLLETYLTSPPLSRGKGTCSCKWNIAAARVVPHLFANLASHRRQSVGTSQGLGVKEMILIGLDDLRICIQSRIHAWGCHFQKVFL</sequence>
<gene>
    <name evidence="1" type="ORF">P280DRAFT_204881</name>
</gene>
<dbReference type="EMBL" id="MU006811">
    <property type="protein sequence ID" value="KAF2635077.1"/>
    <property type="molecule type" value="Genomic_DNA"/>
</dbReference>
<reference evidence="1" key="1">
    <citation type="journal article" date="2020" name="Stud. Mycol.">
        <title>101 Dothideomycetes genomes: a test case for predicting lifestyles and emergence of pathogens.</title>
        <authorList>
            <person name="Haridas S."/>
            <person name="Albert R."/>
            <person name="Binder M."/>
            <person name="Bloem J."/>
            <person name="Labutti K."/>
            <person name="Salamov A."/>
            <person name="Andreopoulos B."/>
            <person name="Baker S."/>
            <person name="Barry K."/>
            <person name="Bills G."/>
            <person name="Bluhm B."/>
            <person name="Cannon C."/>
            <person name="Castanera R."/>
            <person name="Culley D."/>
            <person name="Daum C."/>
            <person name="Ezra D."/>
            <person name="Gonzalez J."/>
            <person name="Henrissat B."/>
            <person name="Kuo A."/>
            <person name="Liang C."/>
            <person name="Lipzen A."/>
            <person name="Lutzoni F."/>
            <person name="Magnuson J."/>
            <person name="Mondo S."/>
            <person name="Nolan M."/>
            <person name="Ohm R."/>
            <person name="Pangilinan J."/>
            <person name="Park H.-J."/>
            <person name="Ramirez L."/>
            <person name="Alfaro M."/>
            <person name="Sun H."/>
            <person name="Tritt A."/>
            <person name="Yoshinaga Y."/>
            <person name="Zwiers L.-H."/>
            <person name="Turgeon B."/>
            <person name="Goodwin S."/>
            <person name="Spatafora J."/>
            <person name="Crous P."/>
            <person name="Grigoriev I."/>
        </authorList>
    </citation>
    <scope>NUCLEOTIDE SEQUENCE</scope>
    <source>
        <strain evidence="1">CBS 473.64</strain>
    </source>
</reference>
<evidence type="ECO:0000313" key="1">
    <source>
        <dbReference type="EMBL" id="KAF2635077.1"/>
    </source>
</evidence>